<comment type="caution">
    <text evidence="1">The sequence shown here is derived from an EMBL/GenBank/DDBJ whole genome shotgun (WGS) entry which is preliminary data.</text>
</comment>
<dbReference type="PANTHER" id="PTHR31025:SF22">
    <property type="entry name" value="IP13529P"/>
    <property type="match status" value="1"/>
</dbReference>
<gene>
    <name evidence="1" type="ORF">CLODIP_2_CD12840</name>
</gene>
<dbReference type="PANTHER" id="PTHR31025">
    <property type="entry name" value="SI:CH211-196P9.1-RELATED"/>
    <property type="match status" value="1"/>
</dbReference>
<evidence type="ECO:0000313" key="2">
    <source>
        <dbReference type="Proteomes" id="UP000494165"/>
    </source>
</evidence>
<sequence length="500" mass="56957">MAELIRASIRLHLLPHIKDEEVEKLMTKLEEMGVRDLETARFEGAITEEDLKGVIPVVLARILIRKWKAEPIQEVSGQEMPVKSRHLEPQLDFADPGLQGLLAISTLNKTTSNREKRQIVNAACEQIYRKYGLEINLHIESWLFVAKQLANKCPNLLENVSQIAASMSSHIAYLMGKEKNDCEPKRKKTKFETEASTYGCKLVDYKDLPPVENARIIVEELQQEHKLGAANWNAPRVAQLMAQIFKTIHRDLNESKPSVCKAKKKYPFLFEPQFMLQYFEELTGIAAIDALNRFVEKHLKYAFTHFFRPLSRPRNEMNAMIAIDRMRLRAEKAADADTNEQPLLLAVLLFALMQFHGAADFDAGSFILTAKESMTDEQIEQELNLPDTPILVALGVNYMMAERFVVCIEGLPVMRVDGISQALSCCFASFFVFSHLCYPQNTCLLWEFIQRAVFDMYPAEESDQLIARGKSKKGPGKLSISRRVVATIASIEELRNLYEE</sequence>
<dbReference type="EMBL" id="CADEPI010000073">
    <property type="protein sequence ID" value="CAB3372546.1"/>
    <property type="molecule type" value="Genomic_DNA"/>
</dbReference>
<reference evidence="1 2" key="1">
    <citation type="submission" date="2020-04" db="EMBL/GenBank/DDBJ databases">
        <authorList>
            <person name="Alioto T."/>
            <person name="Alioto T."/>
            <person name="Gomez Garrido J."/>
        </authorList>
    </citation>
    <scope>NUCLEOTIDE SEQUENCE [LARGE SCALE GENOMIC DNA]</scope>
</reference>
<dbReference type="Proteomes" id="UP000494165">
    <property type="component" value="Unassembled WGS sequence"/>
</dbReference>
<dbReference type="OrthoDB" id="7548759at2759"/>
<accession>A0A8S1D3X3</accession>
<keyword evidence="2" id="KW-1185">Reference proteome</keyword>
<evidence type="ECO:0000313" key="1">
    <source>
        <dbReference type="EMBL" id="CAB3372546.1"/>
    </source>
</evidence>
<protein>
    <submittedName>
        <fullName evidence="1">Uncharacterized protein</fullName>
    </submittedName>
</protein>
<dbReference type="AlphaFoldDB" id="A0A8S1D3X3"/>
<proteinExistence type="predicted"/>
<name>A0A8S1D3X3_9INSE</name>
<organism evidence="1 2">
    <name type="scientific">Cloeon dipterum</name>
    <dbReference type="NCBI Taxonomy" id="197152"/>
    <lineage>
        <taxon>Eukaryota</taxon>
        <taxon>Metazoa</taxon>
        <taxon>Ecdysozoa</taxon>
        <taxon>Arthropoda</taxon>
        <taxon>Hexapoda</taxon>
        <taxon>Insecta</taxon>
        <taxon>Pterygota</taxon>
        <taxon>Palaeoptera</taxon>
        <taxon>Ephemeroptera</taxon>
        <taxon>Pisciforma</taxon>
        <taxon>Baetidae</taxon>
        <taxon>Cloeon</taxon>
    </lineage>
</organism>